<name>Q76YV6_9CAUD</name>
<keyword evidence="2" id="KW-1185">Reference proteome</keyword>
<reference evidence="1 2" key="1">
    <citation type="journal article" date="2001" name="J. Bacteriol.">
        <title>Phylogeny of the major head and tail genes of the wide-ranging T4-type bacteriophages.</title>
        <authorList>
            <person name="Tetart F."/>
            <person name="Desplats C."/>
            <person name="Kutateladze M."/>
            <person name="Monod C."/>
            <person name="Ackermann H.W."/>
            <person name="Krisch H.M."/>
        </authorList>
    </citation>
    <scope>NUCLEOTIDE SEQUENCE</scope>
</reference>
<evidence type="ECO:0000313" key="2">
    <source>
        <dbReference type="Proteomes" id="UP000002555"/>
    </source>
</evidence>
<gene>
    <name evidence="1" type="ORF">Aeh1gORF151c</name>
</gene>
<dbReference type="KEGG" id="vg:2657883"/>
<proteinExistence type="predicted"/>
<organism evidence="1 2">
    <name type="scientific">Aeromonas phage Aeh1</name>
    <dbReference type="NCBI Taxonomy" id="2880362"/>
    <lineage>
        <taxon>Viruses</taxon>
        <taxon>Duplodnaviria</taxon>
        <taxon>Heunggongvirae</taxon>
        <taxon>Uroviricota</taxon>
        <taxon>Caudoviricetes</taxon>
        <taxon>Pantevenvirales</taxon>
        <taxon>Straboviridae</taxon>
        <taxon>Cinqassovirus</taxon>
        <taxon>Cinqassovirus aeh1</taxon>
    </lineage>
</organism>
<accession>Q76YV6</accession>
<evidence type="ECO:0000313" key="1">
    <source>
        <dbReference type="EMBL" id="AAQ17790.1"/>
    </source>
</evidence>
<dbReference type="EMBL" id="AY266303">
    <property type="protein sequence ID" value="AAQ17790.1"/>
    <property type="molecule type" value="Genomic_DNA"/>
</dbReference>
<protein>
    <submittedName>
        <fullName evidence="1">Uncharacterized protein</fullName>
    </submittedName>
</protein>
<dbReference type="Proteomes" id="UP000002555">
    <property type="component" value="Segment"/>
</dbReference>
<sequence length="75" mass="8756">MSSRYQDISAPSKEGVLCNFEKMLQGHDFSEKYIPVYATIETKIMDKPLVTPRSVVINSKSSIDMRDEDIWWRKD</sequence>
<dbReference type="RefSeq" id="NP_944013.1">
    <property type="nucleotide sequence ID" value="NC_005260.1"/>
</dbReference>
<dbReference type="OrthoDB" id="27416at10239"/>